<evidence type="ECO:0000256" key="1">
    <source>
        <dbReference type="ARBA" id="ARBA00001922"/>
    </source>
</evidence>
<dbReference type="InterPro" id="IPR013509">
    <property type="entry name" value="RNR_lsu_N"/>
</dbReference>
<sequence>MSESILGPTTVQNLPAQPISEEVLLEKYAKDGERSVDEVRTRVARALAAVEAPEQRTHWEQRFLDAQRRGFVPAGRINSAAGTDLSATLINCFVQPVGDSIATAEDGFPGIYTALTEAAETMRRGGGVGYDFSRIRPAGAWVASTRSNASGPVSYMRVFDRSCETVESAGSRRGAQMGVLRCDHPDIEAFIHAKDQGDLRNFNISVGVTDAFMEAVVADQEVELVHRAAPGEKLREAGAYQRGDGLWVYRKLPARALWDQIMRSTYDHAEPGVLFLDRINVDNNLGYCETIAATNPCVTADTRLATQYGLIPIGELHAAQATLQVTVDRRALGGEAALRGTDVRPAVPAFMTSPAAEVFRVETADGYEIKATAWHDFYTARGKLKLSELQPGDELWVQSAKGQFGPQGDAELGMKLAQPGAAAVPEEIWRGTECCVHAYLKAQFQLDGAVHAQGDTCSVRLHSPHRTYLQQVQALLANCGLFATIVAGQDAAGPHVLALEDASRDAFMRDIGFLLQEHNGKYQAWAKGREPGAAQRFASLVTRVEAAGREPVFDTTQADHNTVIFNGLVTGQCAEQPLPSYGCCCLGSISLTPFVRDPFTPQASFDEAAFADVSAVATRMLDNVLDVTVWPLPQQAQEAASKRRVGLGFTGLGDALAMLNLRYDEEPARAMARRISEVMRDAAYGASVELARERGAFPLFNADLYLRKGSFASRLPAPLKERIRAHGLRNSHLLSIAPTGTISLAFADNASNGIEPPFSWSYTRKKRMADGGFKEYAVEDHAWRLFHHLHGADTPLPRAFVTALEMSAEAHAAMVAAVAPCIDTSISKTVNVPADYPYEDFQGLYMTAWRSGLKGLATYRPNNVLGAVLSVGAPAPAAAKPEPLLGDAGMNQRLRLERLPAPVLASLRWPGRPELPAGNPSWSFMIKHPHGEFALFVGELPAEGPGLGLFGKTLPFEVWVNGAEQPRGLAALAKTLSMDMRANDAAWLKLKLDALATVAEERAFEMPFPPHGERRLFPGVVAATAAVIRWRCEQLGALGEAAEAGPTPVLDAMFSREEPRTGTSGTLAWAVDVDNPATGETFTLTLKEVTLAARDGGDGGAVTRPCAVGFAGNYPRALDGLARLLSLDMRVLDPAWIGMKLRKLLNVGEPLGHFMAPVPGERRQQVWPSTVAYIARLIIHRYAMLGLLDEEGYPTREMGILAAPAPTRSQPAGEGVAPMAGKPCPECGNATVIHKDGCDFCTACGYVGVCG</sequence>
<dbReference type="SUPFAM" id="SSF51294">
    <property type="entry name" value="Hedgehog/intein (Hint) domain"/>
    <property type="match status" value="1"/>
</dbReference>
<dbReference type="PANTHER" id="PTHR43371:SF1">
    <property type="entry name" value="RIBONUCLEOSIDE-DIPHOSPHATE REDUCTASE"/>
    <property type="match status" value="1"/>
</dbReference>
<comment type="function">
    <text evidence="8">Provides the precursors necessary for DNA synthesis. Catalyzes the biosynthesis of deoxyribonucleotides from the corresponding ribonucleotides.</text>
</comment>
<dbReference type="Gene3D" id="2.170.16.10">
    <property type="entry name" value="Hedgehog/Intein (Hint) domain"/>
    <property type="match status" value="1"/>
</dbReference>
<comment type="caution">
    <text evidence="10">The sequence shown here is derived from an EMBL/GenBank/DDBJ whole genome shotgun (WGS) entry which is preliminary data.</text>
</comment>
<feature type="domain" description="DOD-type homing endonuclease" evidence="9">
    <location>
        <begin position="424"/>
        <end position="481"/>
    </location>
</feature>
<evidence type="ECO:0000313" key="10">
    <source>
        <dbReference type="EMBL" id="MDZ5457769.1"/>
    </source>
</evidence>
<evidence type="ECO:0000256" key="2">
    <source>
        <dbReference type="ARBA" id="ARBA00022628"/>
    </source>
</evidence>
<dbReference type="InterPro" id="IPR000788">
    <property type="entry name" value="RNR_lg_C"/>
</dbReference>
<proteinExistence type="inferred from homology"/>
<dbReference type="Proteomes" id="UP001293718">
    <property type="component" value="Unassembled WGS sequence"/>
</dbReference>
<dbReference type="InterPro" id="IPR036844">
    <property type="entry name" value="Hint_dom_sf"/>
</dbReference>
<dbReference type="EMBL" id="JAXOJX010000022">
    <property type="protein sequence ID" value="MDZ5457769.1"/>
    <property type="molecule type" value="Genomic_DNA"/>
</dbReference>
<protein>
    <recommendedName>
        <fullName evidence="8">Ribonucleoside-diphosphate reductase</fullName>
        <ecNumber evidence="8">1.17.4.1</ecNumber>
    </recommendedName>
</protein>
<accession>A0ABU5IF57</accession>
<dbReference type="EC" id="1.17.4.1" evidence="8"/>
<evidence type="ECO:0000259" key="9">
    <source>
        <dbReference type="PROSITE" id="PS50819"/>
    </source>
</evidence>
<dbReference type="PROSITE" id="PS50819">
    <property type="entry name" value="INTEIN_ENDONUCLEASE"/>
    <property type="match status" value="1"/>
</dbReference>
<keyword evidence="3" id="KW-0068">Autocatalytic cleavage</keyword>
<evidence type="ECO:0000256" key="3">
    <source>
        <dbReference type="ARBA" id="ARBA00022813"/>
    </source>
</evidence>
<dbReference type="NCBIfam" id="TIGR01445">
    <property type="entry name" value="intein_Nterm"/>
    <property type="match status" value="1"/>
</dbReference>
<dbReference type="InterPro" id="IPR027434">
    <property type="entry name" value="Homing_endonucl"/>
</dbReference>
<dbReference type="Gene3D" id="3.10.28.10">
    <property type="entry name" value="Homing endonucleases"/>
    <property type="match status" value="1"/>
</dbReference>
<evidence type="ECO:0000313" key="11">
    <source>
        <dbReference type="Proteomes" id="UP001293718"/>
    </source>
</evidence>
<comment type="similarity">
    <text evidence="8">Belongs to the ribonucleoside diphosphate reductase large chain family.</text>
</comment>
<dbReference type="InterPro" id="IPR006141">
    <property type="entry name" value="Intein_N"/>
</dbReference>
<dbReference type="InterPro" id="IPR004042">
    <property type="entry name" value="Intein_endonuc_central"/>
</dbReference>
<dbReference type="InterPro" id="IPR050862">
    <property type="entry name" value="RdRp_reductase_class-2"/>
</dbReference>
<dbReference type="Pfam" id="PF02867">
    <property type="entry name" value="Ribonuc_red_lgC"/>
    <property type="match status" value="1"/>
</dbReference>
<gene>
    <name evidence="10" type="ORF">SM757_14410</name>
</gene>
<keyword evidence="5 8" id="KW-0560">Oxidoreductase</keyword>
<dbReference type="Pfam" id="PF00317">
    <property type="entry name" value="Ribonuc_red_lgN"/>
    <property type="match status" value="1"/>
</dbReference>
<evidence type="ECO:0000256" key="7">
    <source>
        <dbReference type="ARBA" id="ARBA00023285"/>
    </source>
</evidence>
<dbReference type="PROSITE" id="PS50817">
    <property type="entry name" value="INTEIN_N_TER"/>
    <property type="match status" value="1"/>
</dbReference>
<evidence type="ECO:0000256" key="8">
    <source>
        <dbReference type="RuleBase" id="RU003410"/>
    </source>
</evidence>
<dbReference type="RefSeq" id="WP_322465992.1">
    <property type="nucleotide sequence ID" value="NZ_JAXOJX010000022.1"/>
</dbReference>
<dbReference type="InterPro" id="IPR003587">
    <property type="entry name" value="Hint_dom_N"/>
</dbReference>
<dbReference type="PANTHER" id="PTHR43371">
    <property type="entry name" value="VITAMIN B12-DEPENDENT RIBONUCLEOTIDE REDUCTASE"/>
    <property type="match status" value="1"/>
</dbReference>
<keyword evidence="11" id="KW-1185">Reference proteome</keyword>
<keyword evidence="6 8" id="KW-0215">Deoxyribonucleotide synthesis</keyword>
<name>A0ABU5IF57_9BURK</name>
<organism evidence="10 11">
    <name type="scientific">Azohydromonas lata</name>
    <dbReference type="NCBI Taxonomy" id="45677"/>
    <lineage>
        <taxon>Bacteria</taxon>
        <taxon>Pseudomonadati</taxon>
        <taxon>Pseudomonadota</taxon>
        <taxon>Betaproteobacteria</taxon>
        <taxon>Burkholderiales</taxon>
        <taxon>Sphaerotilaceae</taxon>
        <taxon>Azohydromonas</taxon>
    </lineage>
</organism>
<keyword evidence="4" id="KW-0651">Protein splicing</keyword>
<dbReference type="Gene3D" id="3.20.70.20">
    <property type="match status" value="2"/>
</dbReference>
<keyword evidence="7" id="KW-0170">Cobalt</keyword>
<comment type="cofactor">
    <cofactor evidence="1">
        <name>adenosylcob(III)alamin</name>
        <dbReference type="ChEBI" id="CHEBI:18408"/>
    </cofactor>
</comment>
<dbReference type="SMART" id="SM00306">
    <property type="entry name" value="HintN"/>
    <property type="match status" value="1"/>
</dbReference>
<keyword evidence="2" id="KW-0846">Cobalamin</keyword>
<dbReference type="SUPFAM" id="SSF51998">
    <property type="entry name" value="PFL-like glycyl radical enzymes"/>
    <property type="match status" value="1"/>
</dbReference>
<dbReference type="CDD" id="cd00081">
    <property type="entry name" value="Hint"/>
    <property type="match status" value="1"/>
</dbReference>
<evidence type="ECO:0000256" key="6">
    <source>
        <dbReference type="ARBA" id="ARBA00023116"/>
    </source>
</evidence>
<reference evidence="10 11" key="1">
    <citation type="submission" date="2023-11" db="EMBL/GenBank/DDBJ databases">
        <title>Draft genome of Azohydromonas lata strain H1 (DSM1123), a polyhydroxyalkanoate producer.</title>
        <authorList>
            <person name="Traversa D."/>
            <person name="D'Addabbo P."/>
            <person name="Pazzani C."/>
            <person name="Manzari C."/>
            <person name="Chiara M."/>
            <person name="Scrascia M."/>
        </authorList>
    </citation>
    <scope>NUCLEOTIDE SEQUENCE [LARGE SCALE GENOMIC DNA]</scope>
    <source>
        <strain evidence="10 11">H1</strain>
    </source>
</reference>
<comment type="catalytic activity">
    <reaction evidence="8">
        <text>a 2'-deoxyribonucleoside 5'-diphosphate + [thioredoxin]-disulfide + H2O = a ribonucleoside 5'-diphosphate + [thioredoxin]-dithiol</text>
        <dbReference type="Rhea" id="RHEA:23252"/>
        <dbReference type="Rhea" id="RHEA-COMP:10698"/>
        <dbReference type="Rhea" id="RHEA-COMP:10700"/>
        <dbReference type="ChEBI" id="CHEBI:15377"/>
        <dbReference type="ChEBI" id="CHEBI:29950"/>
        <dbReference type="ChEBI" id="CHEBI:50058"/>
        <dbReference type="ChEBI" id="CHEBI:57930"/>
        <dbReference type="ChEBI" id="CHEBI:73316"/>
        <dbReference type="EC" id="1.17.4.1"/>
    </reaction>
</comment>
<evidence type="ECO:0000256" key="4">
    <source>
        <dbReference type="ARBA" id="ARBA00023000"/>
    </source>
</evidence>
<evidence type="ECO:0000256" key="5">
    <source>
        <dbReference type="ARBA" id="ARBA00023002"/>
    </source>
</evidence>
<dbReference type="SUPFAM" id="SSF55608">
    <property type="entry name" value="Homing endonucleases"/>
    <property type="match status" value="1"/>
</dbReference>